<name>W5IH04_SCAIO</name>
<evidence type="ECO:0000313" key="8">
    <source>
        <dbReference type="EMBL" id="EFG26115.1"/>
    </source>
</evidence>
<dbReference type="Gene3D" id="3.20.20.80">
    <property type="entry name" value="Glycosidases"/>
    <property type="match status" value="1"/>
</dbReference>
<evidence type="ECO:0000256" key="5">
    <source>
        <dbReference type="ARBA" id="ARBA00022801"/>
    </source>
</evidence>
<evidence type="ECO:0000256" key="2">
    <source>
        <dbReference type="ARBA" id="ARBA00007951"/>
    </source>
</evidence>
<comment type="similarity">
    <text evidence="2">Belongs to the glycosyl hydrolase 29 family.</text>
</comment>
<dbReference type="PANTHER" id="PTHR10030">
    <property type="entry name" value="ALPHA-L-FUCOSIDASE"/>
    <property type="match status" value="1"/>
</dbReference>
<dbReference type="PRINTS" id="PR00741">
    <property type="entry name" value="GLHYDRLASE29"/>
</dbReference>
<dbReference type="Pfam" id="PF01120">
    <property type="entry name" value="Alpha_L_fucos"/>
    <property type="match status" value="1"/>
</dbReference>
<dbReference type="PIRSF" id="PIRSF001092">
    <property type="entry name" value="Alpha-L-fucosidase"/>
    <property type="match status" value="1"/>
</dbReference>
<keyword evidence="5" id="KW-0378">Hydrolase</keyword>
<reference evidence="8 9" key="1">
    <citation type="submission" date="2012-01" db="EMBL/GenBank/DDBJ databases">
        <title>The Genome Sequence of Scardovia inopinata F0304.</title>
        <authorList>
            <consortium name="The Broad Institute Genome Sequencing Platform"/>
            <person name="Ward D."/>
            <person name="Earl A."/>
            <person name="Feldgarden M."/>
            <person name="Gevers D."/>
            <person name="Young S."/>
            <person name="Zeng Q."/>
            <person name="Koehrsen M."/>
            <person name="Alvarado L."/>
            <person name="Berlin A.M."/>
            <person name="Borenstein D."/>
            <person name="Chapman S.B."/>
            <person name="Chen Z."/>
            <person name="Engels R."/>
            <person name="Freedman E."/>
            <person name="Gellesch M."/>
            <person name="Goldberg J."/>
            <person name="Griggs A."/>
            <person name="Gujja S."/>
            <person name="Heilman E.R."/>
            <person name="Heiman D.I."/>
            <person name="Hepburn T.A."/>
            <person name="Howarth C."/>
            <person name="Jen D."/>
            <person name="Larson L."/>
            <person name="Mehta T."/>
            <person name="Park D."/>
            <person name="Pearson M."/>
            <person name="Richards J."/>
            <person name="Roberts A."/>
            <person name="Saif S."/>
            <person name="Shea T.D."/>
            <person name="Shenoy N."/>
            <person name="Sisk P."/>
            <person name="Stolte C."/>
            <person name="Sykes S.N."/>
            <person name="Walk T."/>
            <person name="White J."/>
            <person name="Yandava C."/>
            <person name="Izard J."/>
            <person name="Baranova O.V."/>
            <person name="Blanton J.M."/>
            <person name="Tanner A.C."/>
            <person name="Dewhirst F."/>
            <person name="Haas B."/>
            <person name="Nusbaum C."/>
            <person name="Birren B."/>
        </authorList>
    </citation>
    <scope>NUCLEOTIDE SEQUENCE [LARGE SCALE GENOMIC DNA]</scope>
    <source>
        <strain evidence="8 9">F0304</strain>
    </source>
</reference>
<dbReference type="eggNOG" id="COG3669">
    <property type="taxonomic scope" value="Bacteria"/>
</dbReference>
<dbReference type="GO" id="GO:0016139">
    <property type="term" value="P:glycoside catabolic process"/>
    <property type="evidence" value="ECO:0007669"/>
    <property type="project" value="TreeGrafter"/>
</dbReference>
<evidence type="ECO:0000256" key="3">
    <source>
        <dbReference type="ARBA" id="ARBA00012662"/>
    </source>
</evidence>
<dbReference type="PANTHER" id="PTHR10030:SF37">
    <property type="entry name" value="ALPHA-L-FUCOSIDASE-RELATED"/>
    <property type="match status" value="1"/>
</dbReference>
<evidence type="ECO:0000256" key="1">
    <source>
        <dbReference type="ARBA" id="ARBA00004071"/>
    </source>
</evidence>
<keyword evidence="9" id="KW-1185">Reference proteome</keyword>
<keyword evidence="6" id="KW-0326">Glycosidase</keyword>
<evidence type="ECO:0000259" key="7">
    <source>
        <dbReference type="Pfam" id="PF01120"/>
    </source>
</evidence>
<gene>
    <name evidence="8" type="ORF">HMPREF9020_01194</name>
</gene>
<comment type="function">
    <text evidence="1">Alpha-L-fucosidase is responsible for hydrolyzing the alpha-1,6-linked fucose joined to the reducing-end N-acetylglucosamine of the carbohydrate moieties of glycoproteins.</text>
</comment>
<dbReference type="Proteomes" id="UP000005777">
    <property type="component" value="Unassembled WGS sequence"/>
</dbReference>
<sequence length="496" mass="57681">MINLDTIDATVSRGPYSDNWESLSNAQTPDWFPKAKFGIFTHWGLYSIPAYRNEWYPRNMYIKDHPEFRYHQKTFGKQYNFGYKDFIPLFTAEKFDPDQWLDIFHDCGARYYFPVSEHHDGFQMYKSDLSVWNAYHMGPHRDLLGELRKSTLTHGLHFATSNHRAEHWWFMGNGRNIHSDIGPGQKRGDFYWPAQPEPEDQFDWWSRPYPSEEFLNDWLLRVCEIIDNYYPELLYFDWWIQHEAFKPYIKKLAAFYYNRSVEWGHPVSICYKDDSMAWGSGIVDVERGGMNISQPFVWQTDTSVARNSWSYTNNLDYKSLSELLSILIDTVSKNGNMLLNVGPKADGTIAEQDQDLLAGIGAWLRINGEGIYNTKTWKIAQEGPTVPMSGAFSDQSRQEWSSQDFRFTARDGAVYAFCLNPQGKEFLTVTAFSRHRDSRRSVFHGIVKKVEQLGFGSVAYDRRDEGMIIKPHYSVSTGALNRLGSDIPLGFKITLE</sequence>
<evidence type="ECO:0000256" key="6">
    <source>
        <dbReference type="ARBA" id="ARBA00023295"/>
    </source>
</evidence>
<dbReference type="GO" id="GO:0006004">
    <property type="term" value="P:fucose metabolic process"/>
    <property type="evidence" value="ECO:0007669"/>
    <property type="project" value="InterPro"/>
</dbReference>
<dbReference type="Gene3D" id="2.60.40.1180">
    <property type="entry name" value="Golgi alpha-mannosidase II"/>
    <property type="match status" value="1"/>
</dbReference>
<evidence type="ECO:0000313" key="9">
    <source>
        <dbReference type="Proteomes" id="UP000005777"/>
    </source>
</evidence>
<dbReference type="InterPro" id="IPR016286">
    <property type="entry name" value="FUC_metazoa-typ"/>
</dbReference>
<organism evidence="8 9">
    <name type="scientific">Scardovia inopinata F0304</name>
    <dbReference type="NCBI Taxonomy" id="641146"/>
    <lineage>
        <taxon>Bacteria</taxon>
        <taxon>Bacillati</taxon>
        <taxon>Actinomycetota</taxon>
        <taxon>Actinomycetes</taxon>
        <taxon>Bifidobacteriales</taxon>
        <taxon>Bifidobacteriaceae</taxon>
        <taxon>Scardovia</taxon>
    </lineage>
</organism>
<accession>W5IH04</accession>
<dbReference type="GO" id="GO:0004560">
    <property type="term" value="F:alpha-L-fucosidase activity"/>
    <property type="evidence" value="ECO:0007669"/>
    <property type="project" value="InterPro"/>
</dbReference>
<dbReference type="InterPro" id="IPR057739">
    <property type="entry name" value="Glyco_hydro_29_N"/>
</dbReference>
<proteinExistence type="inferred from homology"/>
<dbReference type="SUPFAM" id="SSF51445">
    <property type="entry name" value="(Trans)glycosidases"/>
    <property type="match status" value="1"/>
</dbReference>
<evidence type="ECO:0000256" key="4">
    <source>
        <dbReference type="ARBA" id="ARBA00022729"/>
    </source>
</evidence>
<dbReference type="InterPro" id="IPR013780">
    <property type="entry name" value="Glyco_hydro_b"/>
</dbReference>
<feature type="domain" description="Glycoside hydrolase family 29 N-terminal" evidence="7">
    <location>
        <begin position="10"/>
        <end position="369"/>
    </location>
</feature>
<dbReference type="SMART" id="SM00812">
    <property type="entry name" value="Alpha_L_fucos"/>
    <property type="match status" value="1"/>
</dbReference>
<dbReference type="RefSeq" id="WP_006293587.1">
    <property type="nucleotide sequence ID" value="NZ_GG770226.1"/>
</dbReference>
<dbReference type="GO" id="GO:0005764">
    <property type="term" value="C:lysosome"/>
    <property type="evidence" value="ECO:0007669"/>
    <property type="project" value="TreeGrafter"/>
</dbReference>
<protein>
    <recommendedName>
        <fullName evidence="3">alpha-L-fucosidase</fullName>
        <ecNumber evidence="3">3.2.1.51</ecNumber>
    </recommendedName>
</protein>
<dbReference type="EC" id="3.2.1.51" evidence="3"/>
<dbReference type="InterPro" id="IPR017853">
    <property type="entry name" value="GH"/>
</dbReference>
<dbReference type="InterPro" id="IPR000933">
    <property type="entry name" value="Glyco_hydro_29"/>
</dbReference>
<keyword evidence="4" id="KW-0732">Signal</keyword>
<dbReference type="HOGENOM" id="CLU_002934_6_1_11"/>
<dbReference type="AlphaFoldDB" id="W5IH04"/>
<comment type="caution">
    <text evidence="8">The sequence shown here is derived from an EMBL/GenBank/DDBJ whole genome shotgun (WGS) entry which is preliminary data.</text>
</comment>
<dbReference type="EMBL" id="ADCX01000010">
    <property type="protein sequence ID" value="EFG26115.1"/>
    <property type="molecule type" value="Genomic_DNA"/>
</dbReference>